<name>A0A2A2M9H2_9GAMM</name>
<dbReference type="OrthoDB" id="6631594at2"/>
<gene>
    <name evidence="1" type="ORF">CJD50_17585</name>
</gene>
<protein>
    <recommendedName>
        <fullName evidence="3">Lipoprotein</fullName>
    </recommendedName>
</protein>
<dbReference type="PROSITE" id="PS51257">
    <property type="entry name" value="PROKAR_LIPOPROTEIN"/>
    <property type="match status" value="1"/>
</dbReference>
<dbReference type="AlphaFoldDB" id="A0A2A2M9H2"/>
<reference evidence="1 2" key="1">
    <citation type="submission" date="2017-08" db="EMBL/GenBank/DDBJ databases">
        <title>Draft Genome Sequence of Hafnia alvei CITHA-6 Isolated from Raw Bovine Milk.</title>
        <authorList>
            <person name="Culligan E.P."/>
            <person name="Mcsweeney A."/>
            <person name="O'Doherty C."/>
            <person name="Gleeson E."/>
            <person name="O'Riordan D."/>
            <person name="Sleator R.D."/>
        </authorList>
    </citation>
    <scope>NUCLEOTIDE SEQUENCE [LARGE SCALE GENOMIC DNA]</scope>
    <source>
        <strain evidence="1 2">CITHA-6</strain>
    </source>
</reference>
<dbReference type="EMBL" id="NQMS01000008">
    <property type="protein sequence ID" value="PAV95256.1"/>
    <property type="molecule type" value="Genomic_DNA"/>
</dbReference>
<accession>A0A2A2M9H2</accession>
<keyword evidence="2" id="KW-1185">Reference proteome</keyword>
<sequence length="152" mass="17378">MNKRQVSILITGAAFLLAGCSSSNKTNKNYQGNDLEYDYFYANSQLSPTEENTPPKGGVVGGNSYSSTNNKCMDNYNFLREENAPQYPRYAEDYNKITEGFKFLNSNKNIMDKDAKKIYTMQLKMKLETLCSKIQYSSFILVNEKRHNLSDI</sequence>
<proteinExistence type="predicted"/>
<comment type="caution">
    <text evidence="1">The sequence shown here is derived from an EMBL/GenBank/DDBJ whole genome shotgun (WGS) entry which is preliminary data.</text>
</comment>
<organism evidence="1 2">
    <name type="scientific">Hafnia paralvei</name>
    <dbReference type="NCBI Taxonomy" id="546367"/>
    <lineage>
        <taxon>Bacteria</taxon>
        <taxon>Pseudomonadati</taxon>
        <taxon>Pseudomonadota</taxon>
        <taxon>Gammaproteobacteria</taxon>
        <taxon>Enterobacterales</taxon>
        <taxon>Hafniaceae</taxon>
        <taxon>Hafnia</taxon>
    </lineage>
</organism>
<evidence type="ECO:0000313" key="2">
    <source>
        <dbReference type="Proteomes" id="UP000218796"/>
    </source>
</evidence>
<dbReference type="RefSeq" id="WP_008814101.1">
    <property type="nucleotide sequence ID" value="NZ_CAUFSP010000029.1"/>
</dbReference>
<dbReference type="Proteomes" id="UP000218796">
    <property type="component" value="Unassembled WGS sequence"/>
</dbReference>
<evidence type="ECO:0008006" key="3">
    <source>
        <dbReference type="Google" id="ProtNLM"/>
    </source>
</evidence>
<evidence type="ECO:0000313" key="1">
    <source>
        <dbReference type="EMBL" id="PAV95256.1"/>
    </source>
</evidence>
<dbReference type="KEGG" id="hpar:AL518_11045"/>